<evidence type="ECO:0000313" key="1">
    <source>
        <dbReference type="EMBL" id="CAG9316585.1"/>
    </source>
</evidence>
<evidence type="ECO:0000313" key="2">
    <source>
        <dbReference type="Proteomes" id="UP001162131"/>
    </source>
</evidence>
<protein>
    <submittedName>
        <fullName evidence="1">Uncharacterized protein</fullName>
    </submittedName>
</protein>
<comment type="caution">
    <text evidence="1">The sequence shown here is derived from an EMBL/GenBank/DDBJ whole genome shotgun (WGS) entry which is preliminary data.</text>
</comment>
<organism evidence="1 2">
    <name type="scientific">Blepharisma stoltei</name>
    <dbReference type="NCBI Taxonomy" id="1481888"/>
    <lineage>
        <taxon>Eukaryota</taxon>
        <taxon>Sar</taxon>
        <taxon>Alveolata</taxon>
        <taxon>Ciliophora</taxon>
        <taxon>Postciliodesmatophora</taxon>
        <taxon>Heterotrichea</taxon>
        <taxon>Heterotrichida</taxon>
        <taxon>Blepharismidae</taxon>
        <taxon>Blepharisma</taxon>
    </lineage>
</organism>
<keyword evidence="2" id="KW-1185">Reference proteome</keyword>
<gene>
    <name evidence="1" type="ORF">BSTOLATCC_MIC16693</name>
</gene>
<reference evidence="1" key="1">
    <citation type="submission" date="2021-09" db="EMBL/GenBank/DDBJ databases">
        <authorList>
            <consortium name="AG Swart"/>
            <person name="Singh M."/>
            <person name="Singh A."/>
            <person name="Seah K."/>
            <person name="Emmerich C."/>
        </authorList>
    </citation>
    <scope>NUCLEOTIDE SEQUENCE</scope>
    <source>
        <strain evidence="1">ATCC30299</strain>
    </source>
</reference>
<dbReference type="Proteomes" id="UP001162131">
    <property type="component" value="Unassembled WGS sequence"/>
</dbReference>
<sequence>MGCVHHKMRIQITQGDDKHMPSKRIPSVSPKLVVSSERKWSLFAISEASSCLEESRVRRFSKLSRKNDCKQPTADSRRLSLLSIDESWNLSSTYRPECDC</sequence>
<name>A0AAU9IY17_9CILI</name>
<accession>A0AAU9IY17</accession>
<dbReference type="AlphaFoldDB" id="A0AAU9IY17"/>
<dbReference type="EMBL" id="CAJZBQ010000016">
    <property type="protein sequence ID" value="CAG9316585.1"/>
    <property type="molecule type" value="Genomic_DNA"/>
</dbReference>
<proteinExistence type="predicted"/>